<keyword evidence="3" id="KW-1185">Reference proteome</keyword>
<protein>
    <submittedName>
        <fullName evidence="2">Uncharacterized protein</fullName>
    </submittedName>
</protein>
<dbReference type="GeneID" id="36405936"/>
<proteinExistence type="predicted"/>
<sequence length="135" mass="16412">MLANGDRVHESCDVSWDRWLKVENTPRRSEQTSTKSNDRDVIIYVARELQEIWNSFRSMWQKTVFEIKHEALQITFYYFWYDYHTMFLMIFITSFDILIFLPYHTANLRTLNFGMCVHIINFSKNCEHRKKALTK</sequence>
<keyword evidence="1" id="KW-0812">Transmembrane</keyword>
<accession>A0A0P1AHV2</accession>
<keyword evidence="1" id="KW-0472">Membrane</keyword>
<dbReference type="Proteomes" id="UP000054928">
    <property type="component" value="Unassembled WGS sequence"/>
</dbReference>
<name>A0A0P1AHV2_PLAHL</name>
<feature type="transmembrane region" description="Helical" evidence="1">
    <location>
        <begin position="83"/>
        <end position="103"/>
    </location>
</feature>
<organism evidence="2 3">
    <name type="scientific">Plasmopara halstedii</name>
    <name type="common">Downy mildew of sunflower</name>
    <dbReference type="NCBI Taxonomy" id="4781"/>
    <lineage>
        <taxon>Eukaryota</taxon>
        <taxon>Sar</taxon>
        <taxon>Stramenopiles</taxon>
        <taxon>Oomycota</taxon>
        <taxon>Peronosporomycetes</taxon>
        <taxon>Peronosporales</taxon>
        <taxon>Peronosporaceae</taxon>
        <taxon>Plasmopara</taxon>
    </lineage>
</organism>
<reference evidence="3" key="1">
    <citation type="submission" date="2014-09" db="EMBL/GenBank/DDBJ databases">
        <authorList>
            <person name="Sharma Rahul"/>
            <person name="Thines Marco"/>
        </authorList>
    </citation>
    <scope>NUCLEOTIDE SEQUENCE [LARGE SCALE GENOMIC DNA]</scope>
</reference>
<evidence type="ECO:0000313" key="2">
    <source>
        <dbReference type="EMBL" id="CEG40697.1"/>
    </source>
</evidence>
<evidence type="ECO:0000256" key="1">
    <source>
        <dbReference type="SAM" id="Phobius"/>
    </source>
</evidence>
<keyword evidence="1" id="KW-1133">Transmembrane helix</keyword>
<dbReference type="EMBL" id="CCYD01000523">
    <property type="protein sequence ID" value="CEG40697.1"/>
    <property type="molecule type" value="Genomic_DNA"/>
</dbReference>
<dbReference type="RefSeq" id="XP_024577066.1">
    <property type="nucleotide sequence ID" value="XM_024726384.1"/>
</dbReference>
<evidence type="ECO:0000313" key="3">
    <source>
        <dbReference type="Proteomes" id="UP000054928"/>
    </source>
</evidence>
<dbReference type="AlphaFoldDB" id="A0A0P1AHV2"/>